<comment type="caution">
    <text evidence="4">The sequence shown here is derived from an EMBL/GenBank/DDBJ whole genome shotgun (WGS) entry which is preliminary data.</text>
</comment>
<gene>
    <name evidence="4" type="ORF">ZOSMA_89G00640</name>
</gene>
<evidence type="ECO:0000256" key="2">
    <source>
        <dbReference type="SAM" id="MobiDB-lite"/>
    </source>
</evidence>
<dbReference type="Proteomes" id="UP000036987">
    <property type="component" value="Unassembled WGS sequence"/>
</dbReference>
<dbReference type="InterPro" id="IPR001841">
    <property type="entry name" value="Znf_RING"/>
</dbReference>
<dbReference type="GO" id="GO:0008270">
    <property type="term" value="F:zinc ion binding"/>
    <property type="evidence" value="ECO:0007669"/>
    <property type="project" value="UniProtKB-KW"/>
</dbReference>
<dbReference type="InterPro" id="IPR039515">
    <property type="entry name" value="NOT4_mRING-HC-C4C4"/>
</dbReference>
<dbReference type="PANTHER" id="PTHR12603">
    <property type="entry name" value="CCR4-NOT TRANSCRIPTION COMPLEX RELATED"/>
    <property type="match status" value="1"/>
</dbReference>
<dbReference type="AlphaFoldDB" id="A0A0K9NK37"/>
<organism evidence="4 5">
    <name type="scientific">Zostera marina</name>
    <name type="common">Eelgrass</name>
    <dbReference type="NCBI Taxonomy" id="29655"/>
    <lineage>
        <taxon>Eukaryota</taxon>
        <taxon>Viridiplantae</taxon>
        <taxon>Streptophyta</taxon>
        <taxon>Embryophyta</taxon>
        <taxon>Tracheophyta</taxon>
        <taxon>Spermatophyta</taxon>
        <taxon>Magnoliopsida</taxon>
        <taxon>Liliopsida</taxon>
        <taxon>Zosteraceae</taxon>
        <taxon>Zostera</taxon>
    </lineage>
</organism>
<dbReference type="SUPFAM" id="SSF57850">
    <property type="entry name" value="RING/U-box"/>
    <property type="match status" value="1"/>
</dbReference>
<evidence type="ECO:0000313" key="4">
    <source>
        <dbReference type="EMBL" id="KMZ57111.1"/>
    </source>
</evidence>
<keyword evidence="1" id="KW-0479">Metal-binding</keyword>
<dbReference type="Pfam" id="PF14570">
    <property type="entry name" value="zf-RING_4"/>
    <property type="match status" value="1"/>
</dbReference>
<dbReference type="OMA" id="DDSHCHQ"/>
<feature type="domain" description="RING-type" evidence="3">
    <location>
        <begin position="228"/>
        <end position="270"/>
    </location>
</feature>
<accession>A0A0K9NK37</accession>
<reference evidence="5" key="1">
    <citation type="journal article" date="2016" name="Nature">
        <title>The genome of the seagrass Zostera marina reveals angiosperm adaptation to the sea.</title>
        <authorList>
            <person name="Olsen J.L."/>
            <person name="Rouze P."/>
            <person name="Verhelst B."/>
            <person name="Lin Y.-C."/>
            <person name="Bayer T."/>
            <person name="Collen J."/>
            <person name="Dattolo E."/>
            <person name="De Paoli E."/>
            <person name="Dittami S."/>
            <person name="Maumus F."/>
            <person name="Michel G."/>
            <person name="Kersting A."/>
            <person name="Lauritano C."/>
            <person name="Lohaus R."/>
            <person name="Toepel M."/>
            <person name="Tonon T."/>
            <person name="Vanneste K."/>
            <person name="Amirebrahimi M."/>
            <person name="Brakel J."/>
            <person name="Bostroem C."/>
            <person name="Chovatia M."/>
            <person name="Grimwood J."/>
            <person name="Jenkins J.W."/>
            <person name="Jueterbock A."/>
            <person name="Mraz A."/>
            <person name="Stam W.T."/>
            <person name="Tice H."/>
            <person name="Bornberg-Bauer E."/>
            <person name="Green P.J."/>
            <person name="Pearson G.A."/>
            <person name="Procaccini G."/>
            <person name="Duarte C.M."/>
            <person name="Schmutz J."/>
            <person name="Reusch T.B.H."/>
            <person name="Van de Peer Y."/>
        </authorList>
    </citation>
    <scope>NUCLEOTIDE SEQUENCE [LARGE SCALE GENOMIC DNA]</scope>
    <source>
        <strain evidence="5">cv. Finnish</strain>
    </source>
</reference>
<name>A0A0K9NK37_ZOSMR</name>
<dbReference type="CDD" id="cd16618">
    <property type="entry name" value="mRING-HC-C4C4_CNOT4"/>
    <property type="match status" value="1"/>
</dbReference>
<dbReference type="InterPro" id="IPR013083">
    <property type="entry name" value="Znf_RING/FYVE/PHD"/>
</dbReference>
<sequence length="280" mass="31421">MVNASDLITSSDIVRKRNKKKNNSMAKLKRCKFDAKGEQWISQFKNKDCKITTDNLSPLSPFTMSTLSPTRNMDNSALSDDIDDYYTIFKNPTSSLGDNSSSSTSVNVMEVEDDYDDSDNDSDVSDSDKNEDDSVFDSWEDIADSLTAFDGIQDDPKLKTKAIPINQLLNASQNCGILKTANTNQLLLKAWEPDDAFRPKSLPSMNWNYINRNENTTNEAFANQSSLCPICFEELDLTDLSFLPCSCGFHICLFCHKTIMENTGCCPQCRKKYSHVANPL</sequence>
<dbReference type="GO" id="GO:0030014">
    <property type="term" value="C:CCR4-NOT complex"/>
    <property type="evidence" value="ECO:0007669"/>
    <property type="project" value="InterPro"/>
</dbReference>
<evidence type="ECO:0000313" key="5">
    <source>
        <dbReference type="Proteomes" id="UP000036987"/>
    </source>
</evidence>
<keyword evidence="1" id="KW-0862">Zinc</keyword>
<dbReference type="PROSITE" id="PS50089">
    <property type="entry name" value="ZF_RING_2"/>
    <property type="match status" value="1"/>
</dbReference>
<dbReference type="STRING" id="29655.A0A0K9NK37"/>
<feature type="region of interest" description="Disordered" evidence="2">
    <location>
        <begin position="113"/>
        <end position="136"/>
    </location>
</feature>
<dbReference type="EMBL" id="LFYR01002109">
    <property type="protein sequence ID" value="KMZ57111.1"/>
    <property type="molecule type" value="Genomic_DNA"/>
</dbReference>
<dbReference type="PANTHER" id="PTHR12603:SF0">
    <property type="entry name" value="CCR4-NOT TRANSCRIPTION COMPLEX SUBUNIT 4"/>
    <property type="match status" value="1"/>
</dbReference>
<evidence type="ECO:0000256" key="1">
    <source>
        <dbReference type="PROSITE-ProRule" id="PRU00175"/>
    </source>
</evidence>
<evidence type="ECO:0000259" key="3">
    <source>
        <dbReference type="PROSITE" id="PS50089"/>
    </source>
</evidence>
<dbReference type="Gene3D" id="3.30.40.10">
    <property type="entry name" value="Zinc/RING finger domain, C3HC4 (zinc finger)"/>
    <property type="match status" value="1"/>
</dbReference>
<dbReference type="InterPro" id="IPR039780">
    <property type="entry name" value="Mot2"/>
</dbReference>
<keyword evidence="1" id="KW-0863">Zinc-finger</keyword>
<dbReference type="GO" id="GO:0004842">
    <property type="term" value="F:ubiquitin-protein transferase activity"/>
    <property type="evidence" value="ECO:0007669"/>
    <property type="project" value="InterPro"/>
</dbReference>
<keyword evidence="5" id="KW-1185">Reference proteome</keyword>
<protein>
    <recommendedName>
        <fullName evidence="3">RING-type domain-containing protein</fullName>
    </recommendedName>
</protein>
<proteinExistence type="predicted"/>
<dbReference type="OrthoDB" id="1923159at2759"/>